<keyword evidence="8" id="KW-1185">Reference proteome</keyword>
<dbReference type="InterPro" id="IPR009081">
    <property type="entry name" value="PP-bd_ACP"/>
</dbReference>
<dbReference type="InterPro" id="IPR045851">
    <property type="entry name" value="AMP-bd_C_sf"/>
</dbReference>
<evidence type="ECO:0000313" key="7">
    <source>
        <dbReference type="Proteomes" id="UP000646877"/>
    </source>
</evidence>
<dbReference type="InterPro" id="IPR025110">
    <property type="entry name" value="AMP-bd_C"/>
</dbReference>
<dbReference type="InterPro" id="IPR010071">
    <property type="entry name" value="AA_adenyl_dom"/>
</dbReference>
<dbReference type="Pfam" id="PF13193">
    <property type="entry name" value="AMP-binding_C"/>
    <property type="match status" value="1"/>
</dbReference>
<dbReference type="PANTHER" id="PTHR45527:SF1">
    <property type="entry name" value="FATTY ACID SYNTHASE"/>
    <property type="match status" value="1"/>
</dbReference>
<dbReference type="GO" id="GO:0044550">
    <property type="term" value="P:secondary metabolite biosynthetic process"/>
    <property type="evidence" value="ECO:0007669"/>
    <property type="project" value="TreeGrafter"/>
</dbReference>
<keyword evidence="2" id="KW-0596">Phosphopantetheine</keyword>
<comment type="cofactor">
    <cofactor evidence="1">
        <name>pantetheine 4'-phosphate</name>
        <dbReference type="ChEBI" id="CHEBI:47942"/>
    </cofactor>
</comment>
<dbReference type="EMBL" id="WEIA01000006">
    <property type="protein sequence ID" value="NLR21912.1"/>
    <property type="molecule type" value="Genomic_DNA"/>
</dbReference>
<dbReference type="PROSITE" id="PS00012">
    <property type="entry name" value="PHOSPHOPANTETHEINE"/>
    <property type="match status" value="2"/>
</dbReference>
<organism evidence="5 7">
    <name type="scientific">Pseudoalteromonas maricaloris</name>
    <dbReference type="NCBI Taxonomy" id="184924"/>
    <lineage>
        <taxon>Bacteria</taxon>
        <taxon>Pseudomonadati</taxon>
        <taxon>Pseudomonadota</taxon>
        <taxon>Gammaproteobacteria</taxon>
        <taxon>Alteromonadales</taxon>
        <taxon>Pseudoalteromonadaceae</taxon>
        <taxon>Pseudoalteromonas</taxon>
    </lineage>
</organism>
<dbReference type="InterPro" id="IPR044894">
    <property type="entry name" value="TubC_N_sf"/>
</dbReference>
<dbReference type="Gene3D" id="1.10.1200.10">
    <property type="entry name" value="ACP-like"/>
    <property type="match status" value="2"/>
</dbReference>
<feature type="domain" description="Carrier" evidence="4">
    <location>
        <begin position="2101"/>
        <end position="2179"/>
    </location>
</feature>
<dbReference type="CDD" id="cd05930">
    <property type="entry name" value="A_NRPS"/>
    <property type="match status" value="1"/>
</dbReference>
<feature type="domain" description="Carrier" evidence="4">
    <location>
        <begin position="1042"/>
        <end position="1116"/>
    </location>
</feature>
<dbReference type="Pfam" id="PF00668">
    <property type="entry name" value="Condensation"/>
    <property type="match status" value="2"/>
</dbReference>
<dbReference type="SUPFAM" id="SSF56801">
    <property type="entry name" value="Acetyl-CoA synthetase-like"/>
    <property type="match status" value="2"/>
</dbReference>
<dbReference type="InterPro" id="IPR036736">
    <property type="entry name" value="ACP-like_sf"/>
</dbReference>
<dbReference type="InterPro" id="IPR006162">
    <property type="entry name" value="Ppantetheine_attach_site"/>
</dbReference>
<reference evidence="6 8" key="2">
    <citation type="submission" date="2023-10" db="EMBL/GenBank/DDBJ databases">
        <title>To unveil natural product biosynthetic capacity in Pseudoalteromonas.</title>
        <authorList>
            <person name="Wang J."/>
        </authorList>
    </citation>
    <scope>NUCLEOTIDE SEQUENCE [LARGE SCALE GENOMIC DNA]</scope>
    <source>
        <strain evidence="6 8">DSM 15914</strain>
    </source>
</reference>
<dbReference type="InterPro" id="IPR029058">
    <property type="entry name" value="AB_hydrolase_fold"/>
</dbReference>
<evidence type="ECO:0000313" key="6">
    <source>
        <dbReference type="EMBL" id="WOX28677.1"/>
    </source>
</evidence>
<dbReference type="CDD" id="cd12117">
    <property type="entry name" value="A_NRPS_Srf_like"/>
    <property type="match status" value="1"/>
</dbReference>
<evidence type="ECO:0000313" key="5">
    <source>
        <dbReference type="EMBL" id="NLR21912.1"/>
    </source>
</evidence>
<proteinExistence type="predicted"/>
<dbReference type="Pfam" id="PF00550">
    <property type="entry name" value="PP-binding"/>
    <property type="match status" value="2"/>
</dbReference>
<gene>
    <name evidence="5" type="ORF">F9Y85_11380</name>
    <name evidence="6" type="ORF">R5H13_18985</name>
</gene>
<dbReference type="Gene3D" id="3.30.300.30">
    <property type="match status" value="2"/>
</dbReference>
<sequence length="2432" mass="268741">MSVEHIIEQCSTLGLRLSTDGQSLNITGEKSNLIPELIAMLKENKTALITYIQRFAALEGERQRYRITPVDRNGLLPVSSAQRRIWLSQQMSDATATYNMPNGVHVVGGFDELMARQTMQMIVARHEALRTVVHYQGEQLVQTVREAGDVDFIIEDYSHLSAAESEALALEFVRKDADRPFNLEHDLMLRGGFLRQSPERGILFFNVHHIAADGWSMALLLDEFKHIYNALFHGIAPQLPDVAVQYADYANWQSEMLRSDNVEGSKTYWLTQLQDLPSVHSIPLDFSRPASTGGRSDFRVAQLSASLSRKLKALATTRQTSLFVLFHAAISVVLGRYAGSDDVVVGTPVAGRKQKELEKTFGCFINNLVLRLRLDSKQSFAQLLSAAKQVNESALEHQDIPFEYLVEALKPERSNGYHPLFQIALVQNNLDISTEAEIPLAGEVVLQSFDSAELSAKYDIQINIVDTVDGIQVSFSFDTNLFKVETVARMTRQLQIICKQIADNIDTPIEQLVLIDDAELTQIQEWEQSAAYQGNNLPIHSYVEHWAGSNPDKPAICVAGNTLSYGEVNTRANQLARYLQSQGISKGAFIGVTFERSTELVIAMLAIVKAGAVYVPLDPDYPAARLQYMIEDTALEQVLTTTALAPIFEQYEIAVVAVDALEVEAEIATHSGTNLDLTTSGDDLAYIIYTSGSTGKPKGVMVEHLGIERLVHNPNYVSLSSAENILFISNTAFDAATFEIWGALANGATLYGMDKACLLDANRFADEVRRMNISTVFITVALFNQIIAIRPDAFASLNNVMVGGEKLDKYTIDRALANGKPMRLLNIYGPTENTTFSTYYEIEEVGRVQYPIGKAISGTGCYILDAEQQRSAVGVVGELYLSGIGLARGYLNKPDMTAERFVHVDSITSERLYRTGDMVKWDENGNVCYIGRTDNQVKIRGFRIEIGEIEQALTNLTDVKEAAVQVETEGGQKSLIAYVTCHQVQSVEAIKQALTPCLPLHMLPAQIVLLEAMPLTANGKIDRARLVREQSNTATNLTPPSSALASVVANIWAVALQLAPEHIGMESNFFELGGHSLLAMNVVHKIHHAAQSEVPVQCLFEAPTLAQFTELVAQYQHTTSLLSVTKAPSSEQGYPLSAAQRRMWFIDQLGHGSTQYNLNYQFEVRGDFNIDSAERAFLSLLQRHEVLRTSYHETDEGEIQQVQPISAFTIAHYHTSAEHYADELMRVQSELNESFDLTSSPLIRVAYIDGAAQNSGTLLLCLHHIATDGWSMNILFNEFAELYRGEQEGKKPNLPHNALNYTDYAVWQQTYLTSESCLASLEHWQECLKDAPAEHGITLDFPRPKIKQQAGAVVTQVLAKAEASALKDFIGTHNLTPFMLAHAALSLVVAQHGRESQCVIGAPVAGRHDQKLADLIGLFVNTIALTAHTDFATLGEYLAHIRDVNIAAQSHNLVPFDLVVDALNVNRSAAISPVFQIMLTTDGEDSFRFDKADSIEALSGVEFTSLTDGKITTKFDLDIHFELSDHQLTVNWVYDTSLFKASSIERLSEQMMQLLRALVKGNSQRDIMTLPMSALTLCNEAQTTALLAKLNPLDSTQPVVAESLVTCWSDTVAKHATNIALHWQDQNWTFQALASRVAKCAQVLQTVHGIERGQVIAVQMDKSDEMVVALLAIMTAGAAYLPLDPSAPQERVDFVLADAKASLLISQPAYQTRFDSAQCPSTTVNMLEVAQVAGEVTPVIVSAEDLAYVIYTSGTTGQPKGVMVSHRNAVSLMEEMQRWPICQGEQNWGWNANYVFDASLQGLLQLIAGMALTPIPETLKLQPQQLGEYLSDNNVTVLDCTPSLVEMWLDEDLDAQLPNLIIGGEAISESLWQRLVKWQHQYDRKALNVYGPTECTVNATVAEISGSCPHLGVPLSNTRLYVFDDHQRLVAEGMSGELYISGEGVAEGYLGKPELTASCFIDNPFGYHQSCHARLYKTGDIVRFSDGILHYVGRADSQVKLNGYRIELAEIEQHLFALPDVVRAHVMISYLASGTPMLVAYVQGVSEVLDSTGLSATLSAKLPSYMIPQQYIAMTHWPVTRNGKLDISALPQVEVEPSGDSLSTETECKLAEVWQAVLRLPTDTLLFKGSSFFELGGNSLQAVALVRAIKKTFNVQLNALDVFQQQTLSSLAAKVDAMDSYGDLKQLVCLREGDDQQPPIVFIHPVGGQLTCYAQLVSELETNASIYGLQSTTLQFRSITALATHYLSLLEVGIEHPNYHLIGWSMGGVIGHTMQRLAQEKVLSLTMIDSYIPELHRNIEQSELQRLGAFAEELGVSLDGIAVEDVQHLDHEQRLAMLHQLCVTQHLVSEAFTLMDLQMQWQILSHNHALFSAHTCIPSASSARLIYASDFTAVEGWSTRLSHCEAFGIEDTDHHAIMKENELKILINKHLN</sequence>
<evidence type="ECO:0000256" key="1">
    <source>
        <dbReference type="ARBA" id="ARBA00001957"/>
    </source>
</evidence>
<dbReference type="Pfam" id="PF00501">
    <property type="entry name" value="AMP-binding"/>
    <property type="match status" value="2"/>
</dbReference>
<dbReference type="PANTHER" id="PTHR45527">
    <property type="entry name" value="NONRIBOSOMAL PEPTIDE SYNTHETASE"/>
    <property type="match status" value="1"/>
</dbReference>
<dbReference type="InterPro" id="IPR001242">
    <property type="entry name" value="Condensation_dom"/>
</dbReference>
<evidence type="ECO:0000256" key="3">
    <source>
        <dbReference type="ARBA" id="ARBA00022553"/>
    </source>
</evidence>
<evidence type="ECO:0000259" key="4">
    <source>
        <dbReference type="PROSITE" id="PS50075"/>
    </source>
</evidence>
<dbReference type="GO" id="GO:0043041">
    <property type="term" value="P:amino acid activation for nonribosomal peptide biosynthetic process"/>
    <property type="evidence" value="ECO:0007669"/>
    <property type="project" value="TreeGrafter"/>
</dbReference>
<dbReference type="Gene3D" id="2.30.38.10">
    <property type="entry name" value="Luciferase, Domain 3"/>
    <property type="match status" value="2"/>
</dbReference>
<dbReference type="NCBIfam" id="TIGR01733">
    <property type="entry name" value="AA-adenyl-dom"/>
    <property type="match status" value="2"/>
</dbReference>
<dbReference type="InterPro" id="IPR020806">
    <property type="entry name" value="PKS_PP-bd"/>
</dbReference>
<accession>A0A8I2H028</accession>
<dbReference type="SUPFAM" id="SSF52777">
    <property type="entry name" value="CoA-dependent acyltransferases"/>
    <property type="match status" value="4"/>
</dbReference>
<evidence type="ECO:0000313" key="8">
    <source>
        <dbReference type="Proteomes" id="UP001304419"/>
    </source>
</evidence>
<dbReference type="PROSITE" id="PS00455">
    <property type="entry name" value="AMP_BINDING"/>
    <property type="match status" value="2"/>
</dbReference>
<keyword evidence="3" id="KW-0597">Phosphoprotein</keyword>
<dbReference type="InterPro" id="IPR000873">
    <property type="entry name" value="AMP-dep_synth/lig_dom"/>
</dbReference>
<dbReference type="SMART" id="SM00823">
    <property type="entry name" value="PKS_PP"/>
    <property type="match status" value="2"/>
</dbReference>
<dbReference type="Proteomes" id="UP001304419">
    <property type="component" value="Chromosome 1"/>
</dbReference>
<dbReference type="GO" id="GO:0005737">
    <property type="term" value="C:cytoplasm"/>
    <property type="evidence" value="ECO:0007669"/>
    <property type="project" value="TreeGrafter"/>
</dbReference>
<dbReference type="Gene3D" id="3.30.559.10">
    <property type="entry name" value="Chloramphenicol acetyltransferase-like domain"/>
    <property type="match status" value="2"/>
</dbReference>
<dbReference type="RefSeq" id="WP_193521925.1">
    <property type="nucleotide sequence ID" value="NZ_CBCSDF010000013.1"/>
</dbReference>
<dbReference type="GO" id="GO:0031177">
    <property type="term" value="F:phosphopantetheine binding"/>
    <property type="evidence" value="ECO:0007669"/>
    <property type="project" value="InterPro"/>
</dbReference>
<dbReference type="Gene3D" id="3.40.50.1820">
    <property type="entry name" value="alpha/beta hydrolase"/>
    <property type="match status" value="1"/>
</dbReference>
<dbReference type="SUPFAM" id="SSF47336">
    <property type="entry name" value="ACP-like"/>
    <property type="match status" value="2"/>
</dbReference>
<dbReference type="SUPFAM" id="SSF53474">
    <property type="entry name" value="alpha/beta-Hydrolases"/>
    <property type="match status" value="1"/>
</dbReference>
<dbReference type="InterPro" id="IPR001031">
    <property type="entry name" value="Thioesterase"/>
</dbReference>
<dbReference type="PRINTS" id="PR00154">
    <property type="entry name" value="AMPBINDING"/>
</dbReference>
<evidence type="ECO:0000256" key="2">
    <source>
        <dbReference type="ARBA" id="ARBA00022450"/>
    </source>
</evidence>
<dbReference type="PROSITE" id="PS50075">
    <property type="entry name" value="CARRIER"/>
    <property type="match status" value="2"/>
</dbReference>
<dbReference type="Gene3D" id="3.40.50.980">
    <property type="match status" value="4"/>
</dbReference>
<protein>
    <submittedName>
        <fullName evidence="5">Amino acid adenylation domain-containing protein</fullName>
    </submittedName>
    <submittedName>
        <fullName evidence="6">Non-ribosomal peptide synthetase</fullName>
    </submittedName>
</protein>
<dbReference type="CDD" id="cd19531">
    <property type="entry name" value="LCL_NRPS-like"/>
    <property type="match status" value="2"/>
</dbReference>
<dbReference type="InterPro" id="IPR023213">
    <property type="entry name" value="CAT-like_dom_sf"/>
</dbReference>
<dbReference type="Gene3D" id="3.30.559.30">
    <property type="entry name" value="Nonribosomal peptide synthetase, condensation domain"/>
    <property type="match status" value="2"/>
</dbReference>
<dbReference type="Gene3D" id="1.10.10.1830">
    <property type="entry name" value="Non-ribosomal peptide synthase, adenylation domain"/>
    <property type="match status" value="1"/>
</dbReference>
<dbReference type="InterPro" id="IPR020459">
    <property type="entry name" value="AMP-binding"/>
</dbReference>
<dbReference type="NCBIfam" id="NF003417">
    <property type="entry name" value="PRK04813.1"/>
    <property type="match status" value="2"/>
</dbReference>
<reference evidence="5" key="1">
    <citation type="submission" date="2019-10" db="EMBL/GenBank/DDBJ databases">
        <authorList>
            <person name="Paulsen S."/>
        </authorList>
    </citation>
    <scope>NUCLEOTIDE SEQUENCE</scope>
    <source>
        <strain evidence="5">LMG 19692</strain>
    </source>
</reference>
<dbReference type="GO" id="GO:0003824">
    <property type="term" value="F:catalytic activity"/>
    <property type="evidence" value="ECO:0007669"/>
    <property type="project" value="InterPro"/>
</dbReference>
<dbReference type="InterPro" id="IPR020845">
    <property type="entry name" value="AMP-binding_CS"/>
</dbReference>
<dbReference type="FunFam" id="3.40.50.980:FF:000001">
    <property type="entry name" value="Non-ribosomal peptide synthetase"/>
    <property type="match status" value="2"/>
</dbReference>
<name>A0A8I2H028_9GAMM</name>
<dbReference type="Pfam" id="PF00975">
    <property type="entry name" value="Thioesterase"/>
    <property type="match status" value="1"/>
</dbReference>
<dbReference type="EMBL" id="CP137578">
    <property type="protein sequence ID" value="WOX28677.1"/>
    <property type="molecule type" value="Genomic_DNA"/>
</dbReference>
<dbReference type="Proteomes" id="UP000646877">
    <property type="component" value="Unassembled WGS sequence"/>
</dbReference>